<evidence type="ECO:0000256" key="4">
    <source>
        <dbReference type="PROSITE-ProRule" id="PRU00134"/>
    </source>
</evidence>
<dbReference type="EMBL" id="JARKIF010000008">
    <property type="protein sequence ID" value="KAJ7633278.1"/>
    <property type="molecule type" value="Genomic_DNA"/>
</dbReference>
<evidence type="ECO:0000313" key="6">
    <source>
        <dbReference type="EMBL" id="KAJ7633278.1"/>
    </source>
</evidence>
<name>A0AAD7FQL4_9AGAR</name>
<keyword evidence="7" id="KW-1185">Reference proteome</keyword>
<evidence type="ECO:0000313" key="7">
    <source>
        <dbReference type="Proteomes" id="UP001221142"/>
    </source>
</evidence>
<organism evidence="6 7">
    <name type="scientific">Roridomyces roridus</name>
    <dbReference type="NCBI Taxonomy" id="1738132"/>
    <lineage>
        <taxon>Eukaryota</taxon>
        <taxon>Fungi</taxon>
        <taxon>Dikarya</taxon>
        <taxon>Basidiomycota</taxon>
        <taxon>Agaricomycotina</taxon>
        <taxon>Agaricomycetes</taxon>
        <taxon>Agaricomycetidae</taxon>
        <taxon>Agaricales</taxon>
        <taxon>Marasmiineae</taxon>
        <taxon>Mycenaceae</taxon>
        <taxon>Roridomyces</taxon>
    </lineage>
</organism>
<dbReference type="AlphaFoldDB" id="A0AAD7FQL4"/>
<dbReference type="Proteomes" id="UP001221142">
    <property type="component" value="Unassembled WGS sequence"/>
</dbReference>
<dbReference type="PROSITE" id="PS50865">
    <property type="entry name" value="ZF_MYND_2"/>
    <property type="match status" value="1"/>
</dbReference>
<proteinExistence type="predicted"/>
<dbReference type="Gene3D" id="6.10.140.2220">
    <property type="match status" value="1"/>
</dbReference>
<evidence type="ECO:0000256" key="2">
    <source>
        <dbReference type="ARBA" id="ARBA00022771"/>
    </source>
</evidence>
<gene>
    <name evidence="6" type="ORF">FB45DRAFT_1148955</name>
</gene>
<protein>
    <recommendedName>
        <fullName evidence="5">MYND-type domain-containing protein</fullName>
    </recommendedName>
</protein>
<evidence type="ECO:0000256" key="3">
    <source>
        <dbReference type="ARBA" id="ARBA00022833"/>
    </source>
</evidence>
<keyword evidence="3" id="KW-0862">Zinc</keyword>
<comment type="caution">
    <text evidence="6">The sequence shown here is derived from an EMBL/GenBank/DDBJ whole genome shotgun (WGS) entry which is preliminary data.</text>
</comment>
<accession>A0AAD7FQL4</accession>
<dbReference type="Pfam" id="PF01753">
    <property type="entry name" value="zf-MYND"/>
    <property type="match status" value="1"/>
</dbReference>
<dbReference type="GO" id="GO:0008270">
    <property type="term" value="F:zinc ion binding"/>
    <property type="evidence" value="ECO:0007669"/>
    <property type="project" value="UniProtKB-KW"/>
</dbReference>
<dbReference type="InterPro" id="IPR002893">
    <property type="entry name" value="Znf_MYND"/>
</dbReference>
<evidence type="ECO:0000259" key="5">
    <source>
        <dbReference type="PROSITE" id="PS50865"/>
    </source>
</evidence>
<keyword evidence="1" id="KW-0479">Metal-binding</keyword>
<feature type="domain" description="MYND-type" evidence="5">
    <location>
        <begin position="98"/>
        <end position="135"/>
    </location>
</feature>
<evidence type="ECO:0000256" key="1">
    <source>
        <dbReference type="ARBA" id="ARBA00022723"/>
    </source>
</evidence>
<reference evidence="6" key="1">
    <citation type="submission" date="2023-03" db="EMBL/GenBank/DDBJ databases">
        <title>Massive genome expansion in bonnet fungi (Mycena s.s.) driven by repeated elements and novel gene families across ecological guilds.</title>
        <authorList>
            <consortium name="Lawrence Berkeley National Laboratory"/>
            <person name="Harder C.B."/>
            <person name="Miyauchi S."/>
            <person name="Viragh M."/>
            <person name="Kuo A."/>
            <person name="Thoen E."/>
            <person name="Andreopoulos B."/>
            <person name="Lu D."/>
            <person name="Skrede I."/>
            <person name="Drula E."/>
            <person name="Henrissat B."/>
            <person name="Morin E."/>
            <person name="Kohler A."/>
            <person name="Barry K."/>
            <person name="LaButti K."/>
            <person name="Morin E."/>
            <person name="Salamov A."/>
            <person name="Lipzen A."/>
            <person name="Mereny Z."/>
            <person name="Hegedus B."/>
            <person name="Baldrian P."/>
            <person name="Stursova M."/>
            <person name="Weitz H."/>
            <person name="Taylor A."/>
            <person name="Grigoriev I.V."/>
            <person name="Nagy L.G."/>
            <person name="Martin F."/>
            <person name="Kauserud H."/>
        </authorList>
    </citation>
    <scope>NUCLEOTIDE SEQUENCE</scope>
    <source>
        <strain evidence="6">9284</strain>
    </source>
</reference>
<dbReference type="SUPFAM" id="SSF144232">
    <property type="entry name" value="HIT/MYND zinc finger-like"/>
    <property type="match status" value="1"/>
</dbReference>
<keyword evidence="2 4" id="KW-0863">Zinc-finger</keyword>
<sequence>MTDLDLLSKDSELAETYDEIKGFLLEHLPSFTIHWSDGSGSKVVSALDGHDFALPALSPALHEAWTNFAALAHDRAEFSDSLDSTGVVRMKACDNTLCTTYGARTLFKRCSGCATAFYCSVDCQTVHWNGHRTACKLHDSLLRGHFGRDSKSPTTSRQQAFMRAILHEDYLDLKLSIYTKAVRSMRLSGDPNAAYFVMFDYSRGDLIVDVHSLALKSEDLSCLTETQGEWDETVARAARSGGRMTIHAMRVLEGNLERLWVVPLRSSTGMVHDELINLACAQDSDEGFKSRLEALVARSDSKVVEFH</sequence>